<sequence length="79" mass="8725">MKKMTKTCGGISSRTYGWSKDLKDVEQRQGNSSAVAEVTAGQRTNPASALAHVKDWAMQMLHSWADEERTGQNLLLTSK</sequence>
<comment type="caution">
    <text evidence="1">The sequence shown here is derived from an EMBL/GenBank/DDBJ whole genome shotgun (WGS) entry which is preliminary data.</text>
</comment>
<name>A0ABQ9WBC1_SAGOE</name>
<organism evidence="1 2">
    <name type="scientific">Saguinus oedipus</name>
    <name type="common">Cotton-top tamarin</name>
    <name type="synonym">Oedipomidas oedipus</name>
    <dbReference type="NCBI Taxonomy" id="9490"/>
    <lineage>
        <taxon>Eukaryota</taxon>
        <taxon>Metazoa</taxon>
        <taxon>Chordata</taxon>
        <taxon>Craniata</taxon>
        <taxon>Vertebrata</taxon>
        <taxon>Euteleostomi</taxon>
        <taxon>Mammalia</taxon>
        <taxon>Eutheria</taxon>
        <taxon>Euarchontoglires</taxon>
        <taxon>Primates</taxon>
        <taxon>Haplorrhini</taxon>
        <taxon>Platyrrhini</taxon>
        <taxon>Cebidae</taxon>
        <taxon>Callitrichinae</taxon>
        <taxon>Saguinus</taxon>
    </lineage>
</organism>
<evidence type="ECO:0000313" key="2">
    <source>
        <dbReference type="Proteomes" id="UP001266305"/>
    </source>
</evidence>
<keyword evidence="2" id="KW-1185">Reference proteome</keyword>
<accession>A0ABQ9WBC1</accession>
<gene>
    <name evidence="1" type="ORF">P7K49_000309</name>
</gene>
<dbReference type="EMBL" id="JASSZA010000001">
    <property type="protein sequence ID" value="KAK2118923.1"/>
    <property type="molecule type" value="Genomic_DNA"/>
</dbReference>
<dbReference type="Proteomes" id="UP001266305">
    <property type="component" value="Unassembled WGS sequence"/>
</dbReference>
<protein>
    <submittedName>
        <fullName evidence="1">Uncharacterized protein</fullName>
    </submittedName>
</protein>
<evidence type="ECO:0000313" key="1">
    <source>
        <dbReference type="EMBL" id="KAK2118923.1"/>
    </source>
</evidence>
<reference evidence="1 2" key="1">
    <citation type="submission" date="2023-05" db="EMBL/GenBank/DDBJ databases">
        <title>B98-5 Cell Line De Novo Hybrid Assembly: An Optical Mapping Approach.</title>
        <authorList>
            <person name="Kananen K."/>
            <person name="Auerbach J.A."/>
            <person name="Kautto E."/>
            <person name="Blachly J.S."/>
        </authorList>
    </citation>
    <scope>NUCLEOTIDE SEQUENCE [LARGE SCALE GENOMIC DNA]</scope>
    <source>
        <strain evidence="1">B95-8</strain>
        <tissue evidence="1">Cell line</tissue>
    </source>
</reference>
<proteinExistence type="predicted"/>